<dbReference type="Proteomes" id="UP000051302">
    <property type="component" value="Unassembled WGS sequence"/>
</dbReference>
<feature type="transmembrane region" description="Helical" evidence="1">
    <location>
        <begin position="151"/>
        <end position="168"/>
    </location>
</feature>
<accession>A0A0R1WI92</accession>
<dbReference type="STRING" id="1423774.FD31_GL002577"/>
<dbReference type="EMBL" id="AZFV01000008">
    <property type="protein sequence ID" value="KRM17592.1"/>
    <property type="molecule type" value="Genomic_DNA"/>
</dbReference>
<dbReference type="AlphaFoldDB" id="A0A0R1WI92"/>
<gene>
    <name evidence="2" type="ORF">FD31_GL002577</name>
</gene>
<dbReference type="PANTHER" id="PTHR40448:SF1">
    <property type="entry name" value="TWO-COMPONENT SENSOR HISTIDINE KINASE"/>
    <property type="match status" value="1"/>
</dbReference>
<feature type="transmembrane region" description="Helical" evidence="1">
    <location>
        <begin position="180"/>
        <end position="202"/>
    </location>
</feature>
<evidence type="ECO:0000313" key="2">
    <source>
        <dbReference type="EMBL" id="KRM17592.1"/>
    </source>
</evidence>
<reference evidence="2 3" key="1">
    <citation type="journal article" date="2015" name="Genome Announc.">
        <title>Expanding the biotechnology potential of lactobacilli through comparative genomics of 213 strains and associated genera.</title>
        <authorList>
            <person name="Sun Z."/>
            <person name="Harris H.M."/>
            <person name="McCann A."/>
            <person name="Guo C."/>
            <person name="Argimon S."/>
            <person name="Zhang W."/>
            <person name="Yang X."/>
            <person name="Jeffery I.B."/>
            <person name="Cooney J.C."/>
            <person name="Kagawa T.F."/>
            <person name="Liu W."/>
            <person name="Song Y."/>
            <person name="Salvetti E."/>
            <person name="Wrobel A."/>
            <person name="Rasinkangas P."/>
            <person name="Parkhill J."/>
            <person name="Rea M.C."/>
            <person name="O'Sullivan O."/>
            <person name="Ritari J."/>
            <person name="Douillard F.P."/>
            <person name="Paul Ross R."/>
            <person name="Yang R."/>
            <person name="Briner A.E."/>
            <person name="Felis G.E."/>
            <person name="de Vos W.M."/>
            <person name="Barrangou R."/>
            <person name="Klaenhammer T.R."/>
            <person name="Caufield P.W."/>
            <person name="Cui Y."/>
            <person name="Zhang H."/>
            <person name="O'Toole P.W."/>
        </authorList>
    </citation>
    <scope>NUCLEOTIDE SEQUENCE [LARGE SCALE GENOMIC DNA]</scope>
    <source>
        <strain evidence="2 3">DSM 16982</strain>
    </source>
</reference>
<dbReference type="PANTHER" id="PTHR40448">
    <property type="entry name" value="TWO-COMPONENT SENSOR HISTIDINE KINASE"/>
    <property type="match status" value="1"/>
</dbReference>
<dbReference type="SUPFAM" id="SSF55874">
    <property type="entry name" value="ATPase domain of HSP90 chaperone/DNA topoisomerase II/histidine kinase"/>
    <property type="match status" value="1"/>
</dbReference>
<feature type="transmembrane region" description="Helical" evidence="1">
    <location>
        <begin position="43"/>
        <end position="72"/>
    </location>
</feature>
<feature type="transmembrane region" description="Helical" evidence="1">
    <location>
        <begin position="117"/>
        <end position="139"/>
    </location>
</feature>
<organism evidence="2 3">
    <name type="scientific">Companilactobacillus nantensis DSM 16982</name>
    <dbReference type="NCBI Taxonomy" id="1423774"/>
    <lineage>
        <taxon>Bacteria</taxon>
        <taxon>Bacillati</taxon>
        <taxon>Bacillota</taxon>
        <taxon>Bacilli</taxon>
        <taxon>Lactobacillales</taxon>
        <taxon>Lactobacillaceae</taxon>
        <taxon>Companilactobacillus</taxon>
    </lineage>
</organism>
<evidence type="ECO:0000256" key="1">
    <source>
        <dbReference type="SAM" id="Phobius"/>
    </source>
</evidence>
<protein>
    <submittedName>
        <fullName evidence="2">Signal transduction protein</fullName>
    </submittedName>
</protein>
<feature type="transmembrane region" description="Helical" evidence="1">
    <location>
        <begin position="9"/>
        <end position="28"/>
    </location>
</feature>
<keyword evidence="1" id="KW-0472">Membrane</keyword>
<comment type="caution">
    <text evidence="2">The sequence shown here is derived from an EMBL/GenBank/DDBJ whole genome shotgun (WGS) entry which is preliminary data.</text>
</comment>
<feature type="transmembrane region" description="Helical" evidence="1">
    <location>
        <begin position="79"/>
        <end position="97"/>
    </location>
</feature>
<dbReference type="Gene3D" id="3.30.565.10">
    <property type="entry name" value="Histidine kinase-like ATPase, C-terminal domain"/>
    <property type="match status" value="1"/>
</dbReference>
<proteinExistence type="predicted"/>
<keyword evidence="1" id="KW-0812">Transmembrane</keyword>
<dbReference type="GO" id="GO:0042802">
    <property type="term" value="F:identical protein binding"/>
    <property type="evidence" value="ECO:0007669"/>
    <property type="project" value="TreeGrafter"/>
</dbReference>
<dbReference type="PATRIC" id="fig|1423774.3.peg.2677"/>
<evidence type="ECO:0000313" key="3">
    <source>
        <dbReference type="Proteomes" id="UP000051302"/>
    </source>
</evidence>
<keyword evidence="1" id="KW-1133">Transmembrane helix</keyword>
<keyword evidence="3" id="KW-1185">Reference proteome</keyword>
<sequence>MNLFITGPHLLRICLAWAIFYYVFMLIYHSKLSVQRQIFSFTLLWFLSVILNLLLSGYANLLIAVLIYLVLWPDRKVDYYLINIILLSFLVKFWAIILPSPVLMHYFPNPKIVSYGFNLTISLIEFIFSITFVYFYNYFKLNNFFQSRQNPMTSIVLGYIYIICFLFLKLTQSFRNYTALIMGIFGFTILQCLFIIIIFITARRRQRKIYRDRFSEEQVKNLKMYTDQLEKDQLKLRHFKHDYKNLLFSLKTVAAEQNYDAMNQALDNLENYSDDYLKNLSIDLYQDLNNVKNPYLKSLFISKLNTINQKKIACSFNCTDELNNLPMNAFDLIRLLDQAINNAIHFTERQEHGQIQLAITQEDQQLAFLINNSLANLPTTERSEDYLELLHIKDLKKKYSNIFIQHSKNAKWFRFHITLITKEEQL</sequence>
<dbReference type="InterPro" id="IPR036890">
    <property type="entry name" value="HATPase_C_sf"/>
</dbReference>
<name>A0A0R1WI92_9LACO</name>